<dbReference type="EMBL" id="FQVC01000006">
    <property type="protein sequence ID" value="SHF32527.1"/>
    <property type="molecule type" value="Genomic_DNA"/>
</dbReference>
<dbReference type="OrthoDB" id="9788661at2"/>
<evidence type="ECO:0000313" key="5">
    <source>
        <dbReference type="Proteomes" id="UP000184533"/>
    </source>
</evidence>
<sequence>MSKTAALAGLAAILTLSVSGCAISGIKPAPGPATAAIAAMAPTQPGHVPDAAAVPMFSDAALGYVGSPGLDGLIAHYATQYAVPEHLVRRVIVRESNYNSAARNGPYWGLMQISHATAKGMGFKGAAGGLLDPETNLRYAVKYLAGAYVTAGGNEDQAVRFYASGYYYDAKRLGLLEKSGLR</sequence>
<protein>
    <submittedName>
        <fullName evidence="4">Transglycosylase SLT domain-containing protein</fullName>
    </submittedName>
</protein>
<dbReference type="Gene3D" id="1.10.530.10">
    <property type="match status" value="1"/>
</dbReference>
<dbReference type="SUPFAM" id="SSF53955">
    <property type="entry name" value="Lysozyme-like"/>
    <property type="match status" value="1"/>
</dbReference>
<feature type="domain" description="Transglycosylase SLT" evidence="3">
    <location>
        <begin position="73"/>
        <end position="166"/>
    </location>
</feature>
<evidence type="ECO:0000313" key="4">
    <source>
        <dbReference type="EMBL" id="SHF32527.1"/>
    </source>
</evidence>
<accession>A0A1M5AR00</accession>
<proteinExistence type="inferred from homology"/>
<reference evidence="4 5" key="1">
    <citation type="submission" date="2016-11" db="EMBL/GenBank/DDBJ databases">
        <authorList>
            <person name="Jaros S."/>
            <person name="Januszkiewicz K."/>
            <person name="Wedrychowicz H."/>
        </authorList>
    </citation>
    <scope>NUCLEOTIDE SEQUENCE [LARGE SCALE GENOMIC DNA]</scope>
    <source>
        <strain evidence="4 5">DSM 17137</strain>
    </source>
</reference>
<evidence type="ECO:0000256" key="2">
    <source>
        <dbReference type="SAM" id="SignalP"/>
    </source>
</evidence>
<name>A0A1M5AR00_9HYPH</name>
<organism evidence="4 5">
    <name type="scientific">Devosia limi DSM 17137</name>
    <dbReference type="NCBI Taxonomy" id="1121477"/>
    <lineage>
        <taxon>Bacteria</taxon>
        <taxon>Pseudomonadati</taxon>
        <taxon>Pseudomonadota</taxon>
        <taxon>Alphaproteobacteria</taxon>
        <taxon>Hyphomicrobiales</taxon>
        <taxon>Devosiaceae</taxon>
        <taxon>Devosia</taxon>
    </lineage>
</organism>
<evidence type="ECO:0000259" key="3">
    <source>
        <dbReference type="Pfam" id="PF01464"/>
    </source>
</evidence>
<feature type="chain" id="PRO_5013087180" evidence="2">
    <location>
        <begin position="23"/>
        <end position="182"/>
    </location>
</feature>
<feature type="signal peptide" evidence="2">
    <location>
        <begin position="1"/>
        <end position="22"/>
    </location>
</feature>
<dbReference type="InterPro" id="IPR023346">
    <property type="entry name" value="Lysozyme-like_dom_sf"/>
</dbReference>
<keyword evidence="2" id="KW-0732">Signal</keyword>
<dbReference type="PROSITE" id="PS51257">
    <property type="entry name" value="PROKAR_LIPOPROTEIN"/>
    <property type="match status" value="1"/>
</dbReference>
<comment type="similarity">
    <text evidence="1">Belongs to the virb1 family.</text>
</comment>
<evidence type="ECO:0000256" key="1">
    <source>
        <dbReference type="ARBA" id="ARBA00009387"/>
    </source>
</evidence>
<dbReference type="Pfam" id="PF01464">
    <property type="entry name" value="SLT"/>
    <property type="match status" value="1"/>
</dbReference>
<dbReference type="AlphaFoldDB" id="A0A1M5AR00"/>
<dbReference type="Proteomes" id="UP000184533">
    <property type="component" value="Unassembled WGS sequence"/>
</dbReference>
<dbReference type="RefSeq" id="WP_082093949.1">
    <property type="nucleotide sequence ID" value="NZ_FQVC01000006.1"/>
</dbReference>
<dbReference type="InterPro" id="IPR008258">
    <property type="entry name" value="Transglycosylase_SLT_dom_1"/>
</dbReference>
<dbReference type="CDD" id="cd00254">
    <property type="entry name" value="LT-like"/>
    <property type="match status" value="1"/>
</dbReference>
<gene>
    <name evidence="4" type="ORF">SAMN02745223_02357</name>
</gene>